<feature type="transmembrane region" description="Helical" evidence="1">
    <location>
        <begin position="155"/>
        <end position="173"/>
    </location>
</feature>
<dbReference type="OrthoDB" id="662673at2"/>
<accession>G8R8D6</accession>
<name>G8R8D6_OWEHD</name>
<evidence type="ECO:0000256" key="1">
    <source>
        <dbReference type="SAM" id="Phobius"/>
    </source>
</evidence>
<dbReference type="STRING" id="926562.Oweho_2561"/>
<protein>
    <submittedName>
        <fullName evidence="2">Uncharacterized protein</fullName>
    </submittedName>
</protein>
<gene>
    <name evidence="2" type="ordered locus">Oweho_2561</name>
</gene>
<feature type="transmembrane region" description="Helical" evidence="1">
    <location>
        <begin position="179"/>
        <end position="199"/>
    </location>
</feature>
<dbReference type="AlphaFoldDB" id="G8R8D6"/>
<dbReference type="EMBL" id="CP003156">
    <property type="protein sequence ID" value="AEV33529.1"/>
    <property type="molecule type" value="Genomic_DNA"/>
</dbReference>
<dbReference type="KEGG" id="oho:Oweho_2561"/>
<feature type="transmembrane region" description="Helical" evidence="1">
    <location>
        <begin position="83"/>
        <end position="107"/>
    </location>
</feature>
<keyword evidence="3" id="KW-1185">Reference proteome</keyword>
<dbReference type="Proteomes" id="UP000005631">
    <property type="component" value="Chromosome"/>
</dbReference>
<organism evidence="2 3">
    <name type="scientific">Owenweeksia hongkongensis (strain DSM 17368 / CIP 108786 / JCM 12287 / NRRL B-23963 / UST20020801)</name>
    <dbReference type="NCBI Taxonomy" id="926562"/>
    <lineage>
        <taxon>Bacteria</taxon>
        <taxon>Pseudomonadati</taxon>
        <taxon>Bacteroidota</taxon>
        <taxon>Flavobacteriia</taxon>
        <taxon>Flavobacteriales</taxon>
        <taxon>Owenweeksiaceae</taxon>
        <taxon>Owenweeksia</taxon>
    </lineage>
</organism>
<keyword evidence="1" id="KW-0472">Membrane</keyword>
<keyword evidence="1" id="KW-0812">Transmembrane</keyword>
<feature type="transmembrane region" description="Helical" evidence="1">
    <location>
        <begin position="119"/>
        <end position="135"/>
    </location>
</feature>
<proteinExistence type="predicted"/>
<dbReference type="RefSeq" id="WP_014202878.1">
    <property type="nucleotide sequence ID" value="NC_016599.1"/>
</dbReference>
<dbReference type="HOGENOM" id="CLU_1282174_0_0_10"/>
<keyword evidence="1" id="KW-1133">Transmembrane helix</keyword>
<evidence type="ECO:0000313" key="2">
    <source>
        <dbReference type="EMBL" id="AEV33529.1"/>
    </source>
</evidence>
<evidence type="ECO:0000313" key="3">
    <source>
        <dbReference type="Proteomes" id="UP000005631"/>
    </source>
</evidence>
<sequence>MEAKKIEAIKKYLSFYDAKYYDVQAELIDHFATAIEKYQRENPELNFRDAFKKAHQAFGGKKGIWKYLDGIERDVRKKTNRMLFSLMLQFMHWPYTILTALIVLGWYFLFLNIAVDPDYIYFFSIIVGAIMVWGINAYRLKDVKMYMPRQANRSLGLILYLAIFLPGNHLIAFNDYPSHILLVTYFSLMTFIFVSILRLPDLAIKETLKLYPEIA</sequence>
<reference evidence="2 3" key="1">
    <citation type="journal article" date="2012" name="Stand. Genomic Sci.">
        <title>Genome sequence of the orange-pigmented seawater bacterium Owenweeksia hongkongensis type strain (UST20020801(T)).</title>
        <authorList>
            <person name="Riedel T."/>
            <person name="Held B."/>
            <person name="Nolan M."/>
            <person name="Lucas S."/>
            <person name="Lapidus A."/>
            <person name="Tice H."/>
            <person name="Del Rio T.G."/>
            <person name="Cheng J.F."/>
            <person name="Han C."/>
            <person name="Tapia R."/>
            <person name="Goodwin L.A."/>
            <person name="Pitluck S."/>
            <person name="Liolios K."/>
            <person name="Mavromatis K."/>
            <person name="Pagani I."/>
            <person name="Ivanova N."/>
            <person name="Mikhailova N."/>
            <person name="Pati A."/>
            <person name="Chen A."/>
            <person name="Palaniappan K."/>
            <person name="Rohde M."/>
            <person name="Tindall B.J."/>
            <person name="Detter J.C."/>
            <person name="Goker M."/>
            <person name="Woyke T."/>
            <person name="Bristow J."/>
            <person name="Eisen J.A."/>
            <person name="Markowitz V."/>
            <person name="Hugenholtz P."/>
            <person name="Klenk H.P."/>
            <person name="Kyrpides N.C."/>
        </authorList>
    </citation>
    <scope>NUCLEOTIDE SEQUENCE</scope>
    <source>
        <strain evidence="3">DSM 17368 / JCM 12287 / NRRL B-23963</strain>
    </source>
</reference>